<proteinExistence type="predicted"/>
<keyword evidence="3" id="KW-1185">Reference proteome</keyword>
<organism evidence="2 3">
    <name type="scientific">Phlebiopsis gigantea (strain 11061_1 CR5-6)</name>
    <name type="common">White-rot fungus</name>
    <name type="synonym">Peniophora gigantea</name>
    <dbReference type="NCBI Taxonomy" id="745531"/>
    <lineage>
        <taxon>Eukaryota</taxon>
        <taxon>Fungi</taxon>
        <taxon>Dikarya</taxon>
        <taxon>Basidiomycota</taxon>
        <taxon>Agaricomycotina</taxon>
        <taxon>Agaricomycetes</taxon>
        <taxon>Polyporales</taxon>
        <taxon>Phanerochaetaceae</taxon>
        <taxon>Phlebiopsis</taxon>
    </lineage>
</organism>
<name>A0A0C3PQ94_PHLG1</name>
<reference evidence="2 3" key="1">
    <citation type="journal article" date="2014" name="PLoS Genet.">
        <title>Analysis of the Phlebiopsis gigantea genome, transcriptome and secretome provides insight into its pioneer colonization strategies of wood.</title>
        <authorList>
            <person name="Hori C."/>
            <person name="Ishida T."/>
            <person name="Igarashi K."/>
            <person name="Samejima M."/>
            <person name="Suzuki H."/>
            <person name="Master E."/>
            <person name="Ferreira P."/>
            <person name="Ruiz-Duenas F.J."/>
            <person name="Held B."/>
            <person name="Canessa P."/>
            <person name="Larrondo L.F."/>
            <person name="Schmoll M."/>
            <person name="Druzhinina I.S."/>
            <person name="Kubicek C.P."/>
            <person name="Gaskell J.A."/>
            <person name="Kersten P."/>
            <person name="St John F."/>
            <person name="Glasner J."/>
            <person name="Sabat G."/>
            <person name="Splinter BonDurant S."/>
            <person name="Syed K."/>
            <person name="Yadav J."/>
            <person name="Mgbeahuruike A.C."/>
            <person name="Kovalchuk A."/>
            <person name="Asiegbu F.O."/>
            <person name="Lackner G."/>
            <person name="Hoffmeister D."/>
            <person name="Rencoret J."/>
            <person name="Gutierrez A."/>
            <person name="Sun H."/>
            <person name="Lindquist E."/>
            <person name="Barry K."/>
            <person name="Riley R."/>
            <person name="Grigoriev I.V."/>
            <person name="Henrissat B."/>
            <person name="Kues U."/>
            <person name="Berka R.M."/>
            <person name="Martinez A.T."/>
            <person name="Covert S.F."/>
            <person name="Blanchette R.A."/>
            <person name="Cullen D."/>
        </authorList>
    </citation>
    <scope>NUCLEOTIDE SEQUENCE [LARGE SCALE GENOMIC DNA]</scope>
    <source>
        <strain evidence="2 3">11061_1 CR5-6</strain>
    </source>
</reference>
<accession>A0A0C3PQ94</accession>
<evidence type="ECO:0000313" key="3">
    <source>
        <dbReference type="Proteomes" id="UP000053257"/>
    </source>
</evidence>
<dbReference type="Proteomes" id="UP000053257">
    <property type="component" value="Unassembled WGS sequence"/>
</dbReference>
<evidence type="ECO:0000256" key="1">
    <source>
        <dbReference type="SAM" id="MobiDB-lite"/>
    </source>
</evidence>
<dbReference type="HOGENOM" id="CLU_089014_0_0_1"/>
<dbReference type="EMBL" id="KN840468">
    <property type="protein sequence ID" value="KIP09233.1"/>
    <property type="molecule type" value="Genomic_DNA"/>
</dbReference>
<dbReference type="AlphaFoldDB" id="A0A0C3PQ94"/>
<feature type="region of interest" description="Disordered" evidence="1">
    <location>
        <begin position="1"/>
        <end position="34"/>
    </location>
</feature>
<sequence length="230" mass="26435">MSGRLASFRGPSTPTSSPAKQAQPPQSPLRTAESTYHRKVRTLLQDLRTVAENWDDIVLVDGVKAAQGLIDARTELDNELALVPVGTQPRHRFVEPKLTIMEKRIEQLDTVIVKLRKQFQRMNSLVDSLEGVVIEAYKAKGWQFVQDPLWATWSLEKFATSIPVILVHYHRSLRMHVEVVNTLRSHSVSFDVSRESLSRWIAQPHLEENSWEAEWEDLCEAEIERWNSTK</sequence>
<feature type="compositionally biased region" description="Low complexity" evidence="1">
    <location>
        <begin position="14"/>
        <end position="24"/>
    </location>
</feature>
<evidence type="ECO:0000313" key="2">
    <source>
        <dbReference type="EMBL" id="KIP09233.1"/>
    </source>
</evidence>
<gene>
    <name evidence="2" type="ORF">PHLGIDRAFT_67900</name>
</gene>
<dbReference type="OrthoDB" id="17066at2759"/>
<protein>
    <submittedName>
        <fullName evidence="2">Uncharacterized protein</fullName>
    </submittedName>
</protein>